<evidence type="ECO:0000313" key="13">
    <source>
        <dbReference type="Proteomes" id="UP001501578"/>
    </source>
</evidence>
<dbReference type="EC" id="2.1.1.77" evidence="3"/>
<evidence type="ECO:0000256" key="11">
    <source>
        <dbReference type="ARBA" id="ARBA00031350"/>
    </source>
</evidence>
<evidence type="ECO:0000256" key="1">
    <source>
        <dbReference type="ARBA" id="ARBA00004496"/>
    </source>
</evidence>
<evidence type="ECO:0000256" key="7">
    <source>
        <dbReference type="ARBA" id="ARBA00022679"/>
    </source>
</evidence>
<evidence type="ECO:0000256" key="9">
    <source>
        <dbReference type="ARBA" id="ARBA00030757"/>
    </source>
</evidence>
<dbReference type="GO" id="GO:0008168">
    <property type="term" value="F:methyltransferase activity"/>
    <property type="evidence" value="ECO:0007669"/>
    <property type="project" value="UniProtKB-KW"/>
</dbReference>
<evidence type="ECO:0000256" key="8">
    <source>
        <dbReference type="ARBA" id="ARBA00022691"/>
    </source>
</evidence>
<dbReference type="CDD" id="cd02440">
    <property type="entry name" value="AdoMet_MTases"/>
    <property type="match status" value="1"/>
</dbReference>
<organism evidence="12 13">
    <name type="scientific">Nonomuraea longicatena</name>
    <dbReference type="NCBI Taxonomy" id="83682"/>
    <lineage>
        <taxon>Bacteria</taxon>
        <taxon>Bacillati</taxon>
        <taxon>Actinomycetota</taxon>
        <taxon>Actinomycetes</taxon>
        <taxon>Streptosporangiales</taxon>
        <taxon>Streptosporangiaceae</taxon>
        <taxon>Nonomuraea</taxon>
    </lineage>
</organism>
<evidence type="ECO:0000313" key="12">
    <source>
        <dbReference type="EMBL" id="GAA0941938.1"/>
    </source>
</evidence>
<dbReference type="PANTHER" id="PTHR11579">
    <property type="entry name" value="PROTEIN-L-ISOASPARTATE O-METHYLTRANSFERASE"/>
    <property type="match status" value="1"/>
</dbReference>
<dbReference type="PANTHER" id="PTHR11579:SF0">
    <property type="entry name" value="PROTEIN-L-ISOASPARTATE(D-ASPARTATE) O-METHYLTRANSFERASE"/>
    <property type="match status" value="1"/>
</dbReference>
<dbReference type="InterPro" id="IPR000682">
    <property type="entry name" value="PCMT"/>
</dbReference>
<dbReference type="Proteomes" id="UP001501578">
    <property type="component" value="Unassembled WGS sequence"/>
</dbReference>
<keyword evidence="6 12" id="KW-0489">Methyltransferase</keyword>
<evidence type="ECO:0000256" key="3">
    <source>
        <dbReference type="ARBA" id="ARBA00011890"/>
    </source>
</evidence>
<dbReference type="InterPro" id="IPR029063">
    <property type="entry name" value="SAM-dependent_MTases_sf"/>
</dbReference>
<keyword evidence="8" id="KW-0949">S-adenosyl-L-methionine</keyword>
<comment type="subcellular location">
    <subcellularLocation>
        <location evidence="1">Cytoplasm</location>
    </subcellularLocation>
</comment>
<protein>
    <recommendedName>
        <fullName evidence="4">Protein-L-isoaspartate O-methyltransferase</fullName>
        <ecNumber evidence="3">2.1.1.77</ecNumber>
    </recommendedName>
    <alternativeName>
        <fullName evidence="11">L-isoaspartyl protein carboxyl methyltransferase</fullName>
    </alternativeName>
    <alternativeName>
        <fullName evidence="9">Protein L-isoaspartyl methyltransferase</fullName>
    </alternativeName>
    <alternativeName>
        <fullName evidence="10">Protein-beta-aspartate methyltransferase</fullName>
    </alternativeName>
</protein>
<proteinExistence type="inferred from homology"/>
<keyword evidence="13" id="KW-1185">Reference proteome</keyword>
<reference evidence="13" key="1">
    <citation type="journal article" date="2019" name="Int. J. Syst. Evol. Microbiol.">
        <title>The Global Catalogue of Microorganisms (GCM) 10K type strain sequencing project: providing services to taxonomists for standard genome sequencing and annotation.</title>
        <authorList>
            <consortium name="The Broad Institute Genomics Platform"/>
            <consortium name="The Broad Institute Genome Sequencing Center for Infectious Disease"/>
            <person name="Wu L."/>
            <person name="Ma J."/>
        </authorList>
    </citation>
    <scope>NUCLEOTIDE SEQUENCE [LARGE SCALE GENOMIC DNA]</scope>
    <source>
        <strain evidence="13">JCM 11136</strain>
    </source>
</reference>
<dbReference type="Gene3D" id="3.40.50.150">
    <property type="entry name" value="Vaccinia Virus protein VP39"/>
    <property type="match status" value="1"/>
</dbReference>
<accession>A0ABP4AZB9</accession>
<keyword evidence="5" id="KW-0963">Cytoplasm</keyword>
<dbReference type="Pfam" id="PF01135">
    <property type="entry name" value="PCMT"/>
    <property type="match status" value="1"/>
</dbReference>
<comment type="similarity">
    <text evidence="2">Belongs to the methyltransferase superfamily. L-isoaspartyl/D-aspartyl protein methyltransferase family.</text>
</comment>
<dbReference type="RefSeq" id="WP_343952876.1">
    <property type="nucleotide sequence ID" value="NZ_BAAAHQ010000031.1"/>
</dbReference>
<keyword evidence="7" id="KW-0808">Transferase</keyword>
<dbReference type="EMBL" id="BAAAHQ010000031">
    <property type="protein sequence ID" value="GAA0941938.1"/>
    <property type="molecule type" value="Genomic_DNA"/>
</dbReference>
<evidence type="ECO:0000256" key="6">
    <source>
        <dbReference type="ARBA" id="ARBA00022603"/>
    </source>
</evidence>
<name>A0ABP4AZB9_9ACTN</name>
<evidence type="ECO:0000256" key="10">
    <source>
        <dbReference type="ARBA" id="ARBA00031323"/>
    </source>
</evidence>
<comment type="caution">
    <text evidence="12">The sequence shown here is derived from an EMBL/GenBank/DDBJ whole genome shotgun (WGS) entry which is preliminary data.</text>
</comment>
<evidence type="ECO:0000256" key="2">
    <source>
        <dbReference type="ARBA" id="ARBA00005369"/>
    </source>
</evidence>
<gene>
    <name evidence="12" type="ORF">GCM10009560_54280</name>
</gene>
<dbReference type="SUPFAM" id="SSF53335">
    <property type="entry name" value="S-adenosyl-L-methionine-dependent methyltransferases"/>
    <property type="match status" value="1"/>
</dbReference>
<sequence>MNIGEGIDGLADRVTGSDERWRRAFHAVPRHLFVSDRAWCHPDDGTGYLIDRAADPGTWTDAVYSDAAIITQVDDGETDVALGEGEYTSSCSKPSVVVSGLDLLGAFDGDEVLEIGTGTGWTAGFLSDRLGEDNVTSVEIDREVLSGAAENLKRAGYSPRLVHGDGEEGCQEGAPYALIHATCGVSEVPYAWVEQTRPGGTIVVPWMPRWQGGHLVRLTAVGDGTAVGGFHGGVTFMMLRSQRWSLPELDGEYRRSAAYLDPRRVVRTSYGAEVAVAALLPDVAGTYDDQGVGEFHLSLWSDCSDAQVHYAPDYKRVAVLQRGPRDLWDEVSGAFLRWVAWGSPGRERFGMTIGPGGGQIWLDSPGNPVGRTVA</sequence>
<dbReference type="GO" id="GO:0032259">
    <property type="term" value="P:methylation"/>
    <property type="evidence" value="ECO:0007669"/>
    <property type="project" value="UniProtKB-KW"/>
</dbReference>
<evidence type="ECO:0000256" key="5">
    <source>
        <dbReference type="ARBA" id="ARBA00022490"/>
    </source>
</evidence>
<evidence type="ECO:0000256" key="4">
    <source>
        <dbReference type="ARBA" id="ARBA00013346"/>
    </source>
</evidence>